<reference evidence="7 8" key="1">
    <citation type="submission" date="2016-10" db="EMBL/GenBank/DDBJ databases">
        <authorList>
            <person name="de Groot N.N."/>
        </authorList>
    </citation>
    <scope>NUCLEOTIDE SEQUENCE [LARGE SCALE GENOMIC DNA]</scope>
    <source>
        <strain evidence="7">MBHS1</strain>
    </source>
</reference>
<evidence type="ECO:0000256" key="1">
    <source>
        <dbReference type="ARBA" id="ARBA00004141"/>
    </source>
</evidence>
<evidence type="ECO:0000313" key="8">
    <source>
        <dbReference type="Proteomes" id="UP000236724"/>
    </source>
</evidence>
<dbReference type="AlphaFoldDB" id="A0A1H6FIJ4"/>
<organism evidence="7 8">
    <name type="scientific">Candidatus Venteria ishoeyi</name>
    <dbReference type="NCBI Taxonomy" id="1899563"/>
    <lineage>
        <taxon>Bacteria</taxon>
        <taxon>Pseudomonadati</taxon>
        <taxon>Pseudomonadota</taxon>
        <taxon>Gammaproteobacteria</taxon>
        <taxon>Thiotrichales</taxon>
        <taxon>Thiotrichaceae</taxon>
        <taxon>Venteria</taxon>
    </lineage>
</organism>
<feature type="domain" description="NarX-like N-terminal" evidence="6">
    <location>
        <begin position="26"/>
        <end position="132"/>
    </location>
</feature>
<evidence type="ECO:0000256" key="5">
    <source>
        <dbReference type="SAM" id="SignalP"/>
    </source>
</evidence>
<dbReference type="Proteomes" id="UP000236724">
    <property type="component" value="Unassembled WGS sequence"/>
</dbReference>
<keyword evidence="4" id="KW-0472">Membrane</keyword>
<gene>
    <name evidence="7" type="ORF">MBHS_04768</name>
</gene>
<dbReference type="OrthoDB" id="952521at2"/>
<accession>A0A1H6FIJ4</accession>
<keyword evidence="8" id="KW-1185">Reference proteome</keyword>
<name>A0A1H6FIJ4_9GAMM</name>
<dbReference type="Pfam" id="PF13675">
    <property type="entry name" value="PilJ"/>
    <property type="match status" value="2"/>
</dbReference>
<evidence type="ECO:0000256" key="2">
    <source>
        <dbReference type="ARBA" id="ARBA00022692"/>
    </source>
</evidence>
<feature type="chain" id="PRO_5014789867" description="NarX-like N-terminal domain-containing protein" evidence="5">
    <location>
        <begin position="25"/>
        <end position="285"/>
    </location>
</feature>
<evidence type="ECO:0000256" key="3">
    <source>
        <dbReference type="ARBA" id="ARBA00022989"/>
    </source>
</evidence>
<keyword evidence="2" id="KW-0812">Transmembrane</keyword>
<feature type="domain" description="NarX-like N-terminal" evidence="6">
    <location>
        <begin position="161"/>
        <end position="257"/>
    </location>
</feature>
<dbReference type="EMBL" id="FMSV02000556">
    <property type="protein sequence ID" value="SEH08875.1"/>
    <property type="molecule type" value="Genomic_DNA"/>
</dbReference>
<keyword evidence="5" id="KW-0732">Signal</keyword>
<sequence length="285" mass="30470">MIRAFFRYTAATLLGLSLAFSAQASSKTEMGKVINLAGKQRMLTQKMSKEALFIAKGVDATGNQGNLKKTANLFDRTLKGLKDGDADLGLPKTTDAGILAQLDVVAKLWITFKGNIDAVLAGKTSPEVLSNIAAQNLPLLKEMNKAVKMYEKAAGSTLDAGMATTINLAGKQRMLTQKMTKELMLAANGIDAQTNITNMKKTANLFGSTLNGLVKADKAMGLPGTTDQAILTQLAVVSKIWAEYQPILEKNAADANADFSQVTSLNMTLLKEMNKAVQMYAASVK</sequence>
<dbReference type="RefSeq" id="WP_103922382.1">
    <property type="nucleotide sequence ID" value="NZ_FMSV02000556.1"/>
</dbReference>
<evidence type="ECO:0000313" key="7">
    <source>
        <dbReference type="EMBL" id="SEH08875.1"/>
    </source>
</evidence>
<protein>
    <recommendedName>
        <fullName evidence="6">NarX-like N-terminal domain-containing protein</fullName>
    </recommendedName>
</protein>
<evidence type="ECO:0000256" key="4">
    <source>
        <dbReference type="ARBA" id="ARBA00023136"/>
    </source>
</evidence>
<evidence type="ECO:0000259" key="6">
    <source>
        <dbReference type="Pfam" id="PF13675"/>
    </source>
</evidence>
<feature type="signal peptide" evidence="5">
    <location>
        <begin position="1"/>
        <end position="24"/>
    </location>
</feature>
<proteinExistence type="predicted"/>
<dbReference type="GO" id="GO:0016020">
    <property type="term" value="C:membrane"/>
    <property type="evidence" value="ECO:0007669"/>
    <property type="project" value="UniProtKB-SubCell"/>
</dbReference>
<dbReference type="InterPro" id="IPR029095">
    <property type="entry name" value="NarX-like_N"/>
</dbReference>
<keyword evidence="3" id="KW-1133">Transmembrane helix</keyword>
<comment type="subcellular location">
    <subcellularLocation>
        <location evidence="1">Membrane</location>
        <topology evidence="1">Multi-pass membrane protein</topology>
    </subcellularLocation>
</comment>